<reference evidence="2" key="2">
    <citation type="submission" date="2015-01" db="EMBL/GenBank/DDBJ databases">
        <title>Evolutionary Origins and Diversification of the Mycorrhizal Mutualists.</title>
        <authorList>
            <consortium name="DOE Joint Genome Institute"/>
            <consortium name="Mycorrhizal Genomics Consortium"/>
            <person name="Kohler A."/>
            <person name="Kuo A."/>
            <person name="Nagy L.G."/>
            <person name="Floudas D."/>
            <person name="Copeland A."/>
            <person name="Barry K.W."/>
            <person name="Cichocki N."/>
            <person name="Veneault-Fourrey C."/>
            <person name="LaButti K."/>
            <person name="Lindquist E.A."/>
            <person name="Lipzen A."/>
            <person name="Lundell T."/>
            <person name="Morin E."/>
            <person name="Murat C."/>
            <person name="Riley R."/>
            <person name="Ohm R."/>
            <person name="Sun H."/>
            <person name="Tunlid A."/>
            <person name="Henrissat B."/>
            <person name="Grigoriev I.V."/>
            <person name="Hibbett D.S."/>
            <person name="Martin F."/>
        </authorList>
    </citation>
    <scope>NUCLEOTIDE SEQUENCE [LARGE SCALE GENOMIC DNA]</scope>
    <source>
        <strain evidence="2">F 1598</strain>
    </source>
</reference>
<sequence length="120" mass="13395">VDDREPRIVFTSNWFLNGISQEYNTSEHGTTSNGATGLFSFNGTSIAVYGTVPITDDNGPSVSTYTLDNNSPVMYTAQTMTTTQFQTRYYQSGLISDGEHRLTIKNTSPKPTTYWIDYIL</sequence>
<gene>
    <name evidence="1" type="ORF">PILCRDRAFT_58047</name>
</gene>
<feature type="non-terminal residue" evidence="1">
    <location>
        <position position="1"/>
    </location>
</feature>
<dbReference type="Proteomes" id="UP000054166">
    <property type="component" value="Unassembled WGS sequence"/>
</dbReference>
<dbReference type="HOGENOM" id="CLU_163774_0_0_1"/>
<dbReference type="EMBL" id="KN832971">
    <property type="protein sequence ID" value="KIM91335.1"/>
    <property type="molecule type" value="Genomic_DNA"/>
</dbReference>
<proteinExistence type="predicted"/>
<reference evidence="1 2" key="1">
    <citation type="submission" date="2014-04" db="EMBL/GenBank/DDBJ databases">
        <authorList>
            <consortium name="DOE Joint Genome Institute"/>
            <person name="Kuo A."/>
            <person name="Tarkka M."/>
            <person name="Buscot F."/>
            <person name="Kohler A."/>
            <person name="Nagy L.G."/>
            <person name="Floudas D."/>
            <person name="Copeland A."/>
            <person name="Barry K.W."/>
            <person name="Cichocki N."/>
            <person name="Veneault-Fourrey C."/>
            <person name="LaButti K."/>
            <person name="Lindquist E.A."/>
            <person name="Lipzen A."/>
            <person name="Lundell T."/>
            <person name="Morin E."/>
            <person name="Murat C."/>
            <person name="Sun H."/>
            <person name="Tunlid A."/>
            <person name="Henrissat B."/>
            <person name="Grigoriev I.V."/>
            <person name="Hibbett D.S."/>
            <person name="Martin F."/>
            <person name="Nordberg H.P."/>
            <person name="Cantor M.N."/>
            <person name="Hua S.X."/>
        </authorList>
    </citation>
    <scope>NUCLEOTIDE SEQUENCE [LARGE SCALE GENOMIC DNA]</scope>
    <source>
        <strain evidence="1 2">F 1598</strain>
    </source>
</reference>
<name>A0A0C3G4Z5_PILCF</name>
<dbReference type="OrthoDB" id="3265734at2759"/>
<keyword evidence="2" id="KW-1185">Reference proteome</keyword>
<accession>A0A0C3G4Z5</accession>
<dbReference type="InParanoid" id="A0A0C3G4Z5"/>
<dbReference type="AlphaFoldDB" id="A0A0C3G4Z5"/>
<protein>
    <submittedName>
        <fullName evidence="1">Uncharacterized protein</fullName>
    </submittedName>
</protein>
<dbReference type="STRING" id="765440.A0A0C3G4Z5"/>
<evidence type="ECO:0000313" key="2">
    <source>
        <dbReference type="Proteomes" id="UP000054166"/>
    </source>
</evidence>
<evidence type="ECO:0000313" key="1">
    <source>
        <dbReference type="EMBL" id="KIM91335.1"/>
    </source>
</evidence>
<dbReference type="Gene3D" id="2.60.120.260">
    <property type="entry name" value="Galactose-binding domain-like"/>
    <property type="match status" value="1"/>
</dbReference>
<organism evidence="1 2">
    <name type="scientific">Piloderma croceum (strain F 1598)</name>
    <dbReference type="NCBI Taxonomy" id="765440"/>
    <lineage>
        <taxon>Eukaryota</taxon>
        <taxon>Fungi</taxon>
        <taxon>Dikarya</taxon>
        <taxon>Basidiomycota</taxon>
        <taxon>Agaricomycotina</taxon>
        <taxon>Agaricomycetes</taxon>
        <taxon>Agaricomycetidae</taxon>
        <taxon>Atheliales</taxon>
        <taxon>Atheliaceae</taxon>
        <taxon>Piloderma</taxon>
    </lineage>
</organism>